<dbReference type="SMART" id="SM00279">
    <property type="entry name" value="HhH2"/>
    <property type="match status" value="1"/>
</dbReference>
<evidence type="ECO:0000256" key="5">
    <source>
        <dbReference type="ARBA" id="ARBA00022801"/>
    </source>
</evidence>
<dbReference type="InterPro" id="IPR036279">
    <property type="entry name" value="5-3_exonuclease_C_sf"/>
</dbReference>
<evidence type="ECO:0000256" key="4">
    <source>
        <dbReference type="ARBA" id="ARBA00022759"/>
    </source>
</evidence>
<feature type="compositionally biased region" description="Low complexity" evidence="7">
    <location>
        <begin position="271"/>
        <end position="294"/>
    </location>
</feature>
<dbReference type="InterPro" id="IPR006085">
    <property type="entry name" value="XPG_DNA_repair_N"/>
</dbReference>
<dbReference type="PANTHER" id="PTHR11081:SF9">
    <property type="entry name" value="FLAP ENDONUCLEASE 1"/>
    <property type="match status" value="1"/>
</dbReference>
<evidence type="ECO:0000256" key="1">
    <source>
        <dbReference type="ARBA" id="ARBA00001946"/>
    </source>
</evidence>
<dbReference type="InterPro" id="IPR006086">
    <property type="entry name" value="XPG-I_dom"/>
</dbReference>
<dbReference type="EMBL" id="JARJLG010000123">
    <property type="protein sequence ID" value="KAJ7741398.1"/>
    <property type="molecule type" value="Genomic_DNA"/>
</dbReference>
<dbReference type="GO" id="GO:0046872">
    <property type="term" value="F:metal ion binding"/>
    <property type="evidence" value="ECO:0007669"/>
    <property type="project" value="UniProtKB-KW"/>
</dbReference>
<feature type="region of interest" description="Disordered" evidence="7">
    <location>
        <begin position="162"/>
        <end position="338"/>
    </location>
</feature>
<dbReference type="GO" id="GO:0006281">
    <property type="term" value="P:DNA repair"/>
    <property type="evidence" value="ECO:0007669"/>
    <property type="project" value="UniProtKB-ARBA"/>
</dbReference>
<dbReference type="CDD" id="cd09901">
    <property type="entry name" value="H3TH_FEN1-like"/>
    <property type="match status" value="1"/>
</dbReference>
<dbReference type="GO" id="GO:0005737">
    <property type="term" value="C:cytoplasm"/>
    <property type="evidence" value="ECO:0007669"/>
    <property type="project" value="TreeGrafter"/>
</dbReference>
<keyword evidence="5" id="KW-0378">Hydrolase</keyword>
<evidence type="ECO:0000256" key="3">
    <source>
        <dbReference type="ARBA" id="ARBA00022723"/>
    </source>
</evidence>
<keyword evidence="6" id="KW-0460">Magnesium</keyword>
<dbReference type="Pfam" id="PF00752">
    <property type="entry name" value="XPG_N"/>
    <property type="match status" value="1"/>
</dbReference>
<dbReference type="GO" id="GO:0005634">
    <property type="term" value="C:nucleus"/>
    <property type="evidence" value="ECO:0007669"/>
    <property type="project" value="TreeGrafter"/>
</dbReference>
<dbReference type="InterPro" id="IPR008918">
    <property type="entry name" value="HhH2"/>
</dbReference>
<dbReference type="SUPFAM" id="SSF88723">
    <property type="entry name" value="PIN domain-like"/>
    <property type="match status" value="1"/>
</dbReference>
<evidence type="ECO:0000256" key="2">
    <source>
        <dbReference type="ARBA" id="ARBA00022722"/>
    </source>
</evidence>
<dbReference type="Proteomes" id="UP001215280">
    <property type="component" value="Unassembled WGS sequence"/>
</dbReference>
<evidence type="ECO:0000313" key="10">
    <source>
        <dbReference type="EMBL" id="KAJ7741398.1"/>
    </source>
</evidence>
<dbReference type="Gene3D" id="1.10.150.20">
    <property type="entry name" value="5' to 3' exonuclease, C-terminal subdomain"/>
    <property type="match status" value="1"/>
</dbReference>
<dbReference type="PANTHER" id="PTHR11081">
    <property type="entry name" value="FLAP ENDONUCLEASE FAMILY MEMBER"/>
    <property type="match status" value="1"/>
</dbReference>
<keyword evidence="2" id="KW-0540">Nuclease</keyword>
<dbReference type="GO" id="GO:0008409">
    <property type="term" value="F:5'-3' exonuclease activity"/>
    <property type="evidence" value="ECO:0007669"/>
    <property type="project" value="TreeGrafter"/>
</dbReference>
<keyword evidence="3" id="KW-0479">Metal-binding</keyword>
<reference evidence="10" key="1">
    <citation type="submission" date="2023-03" db="EMBL/GenBank/DDBJ databases">
        <title>Massive genome expansion in bonnet fungi (Mycena s.s.) driven by repeated elements and novel gene families across ecological guilds.</title>
        <authorList>
            <consortium name="Lawrence Berkeley National Laboratory"/>
            <person name="Harder C.B."/>
            <person name="Miyauchi S."/>
            <person name="Viragh M."/>
            <person name="Kuo A."/>
            <person name="Thoen E."/>
            <person name="Andreopoulos B."/>
            <person name="Lu D."/>
            <person name="Skrede I."/>
            <person name="Drula E."/>
            <person name="Henrissat B."/>
            <person name="Morin E."/>
            <person name="Kohler A."/>
            <person name="Barry K."/>
            <person name="LaButti K."/>
            <person name="Morin E."/>
            <person name="Salamov A."/>
            <person name="Lipzen A."/>
            <person name="Mereny Z."/>
            <person name="Hegedus B."/>
            <person name="Baldrian P."/>
            <person name="Stursova M."/>
            <person name="Weitz H."/>
            <person name="Taylor A."/>
            <person name="Grigoriev I.V."/>
            <person name="Nagy L.G."/>
            <person name="Martin F."/>
            <person name="Kauserud H."/>
        </authorList>
    </citation>
    <scope>NUCLEOTIDE SEQUENCE</scope>
    <source>
        <strain evidence="10">CBHHK188m</strain>
    </source>
</reference>
<keyword evidence="4" id="KW-0255">Endonuclease</keyword>
<feature type="domain" description="XPG-I" evidence="8">
    <location>
        <begin position="463"/>
        <end position="533"/>
    </location>
</feature>
<gene>
    <name evidence="10" type="ORF">DFH07DRAFT_837886</name>
</gene>
<evidence type="ECO:0000259" key="8">
    <source>
        <dbReference type="SMART" id="SM00484"/>
    </source>
</evidence>
<evidence type="ECO:0000259" key="9">
    <source>
        <dbReference type="SMART" id="SM00485"/>
    </source>
</evidence>
<keyword evidence="11" id="KW-1185">Reference proteome</keyword>
<comment type="caution">
    <text evidence="10">The sequence shown here is derived from an EMBL/GenBank/DDBJ whole genome shotgun (WGS) entry which is preliminary data.</text>
</comment>
<comment type="cofactor">
    <cofactor evidence="1">
        <name>Mg(2+)</name>
        <dbReference type="ChEBI" id="CHEBI:18420"/>
    </cofactor>
</comment>
<feature type="domain" description="XPG N-terminal" evidence="9">
    <location>
        <begin position="1"/>
        <end position="100"/>
    </location>
</feature>
<dbReference type="Gene3D" id="3.40.50.1010">
    <property type="entry name" value="5'-nuclease"/>
    <property type="match status" value="2"/>
</dbReference>
<evidence type="ECO:0000256" key="6">
    <source>
        <dbReference type="ARBA" id="ARBA00022842"/>
    </source>
</evidence>
<dbReference type="InterPro" id="IPR006084">
    <property type="entry name" value="XPG/Rad2"/>
</dbReference>
<feature type="compositionally biased region" description="Low complexity" evidence="7">
    <location>
        <begin position="237"/>
        <end position="246"/>
    </location>
</feature>
<evidence type="ECO:0000313" key="11">
    <source>
        <dbReference type="Proteomes" id="UP001215280"/>
    </source>
</evidence>
<name>A0AAD7IGS2_9AGAR</name>
<dbReference type="Pfam" id="PF00867">
    <property type="entry name" value="XPG_I"/>
    <property type="match status" value="1"/>
</dbReference>
<dbReference type="SMART" id="SM00485">
    <property type="entry name" value="XPGN"/>
    <property type="match status" value="1"/>
</dbReference>
<feature type="compositionally biased region" description="Acidic residues" evidence="7">
    <location>
        <begin position="185"/>
        <end position="197"/>
    </location>
</feature>
<dbReference type="InterPro" id="IPR029060">
    <property type="entry name" value="PIN-like_dom_sf"/>
</dbReference>
<dbReference type="SUPFAM" id="SSF47807">
    <property type="entry name" value="5' to 3' exonuclease, C-terminal subdomain"/>
    <property type="match status" value="1"/>
</dbReference>
<organism evidence="10 11">
    <name type="scientific">Mycena maculata</name>
    <dbReference type="NCBI Taxonomy" id="230809"/>
    <lineage>
        <taxon>Eukaryota</taxon>
        <taxon>Fungi</taxon>
        <taxon>Dikarya</taxon>
        <taxon>Basidiomycota</taxon>
        <taxon>Agaricomycotina</taxon>
        <taxon>Agaricomycetes</taxon>
        <taxon>Agaricomycetidae</taxon>
        <taxon>Agaricales</taxon>
        <taxon>Marasmiineae</taxon>
        <taxon>Mycenaceae</taxon>
        <taxon>Mycena</taxon>
    </lineage>
</organism>
<dbReference type="GO" id="GO:0017108">
    <property type="term" value="F:5'-flap endonuclease activity"/>
    <property type="evidence" value="ECO:0007669"/>
    <property type="project" value="TreeGrafter"/>
</dbReference>
<dbReference type="GO" id="GO:0003677">
    <property type="term" value="F:DNA binding"/>
    <property type="evidence" value="ECO:0007669"/>
    <property type="project" value="InterPro"/>
</dbReference>
<sequence length="657" mass="72166">MGVSGLTPFLQKSFPEVVKQLPDRLRGLAGKKIVIDGTLITQRLHFAQVPHEYRHVLGWYRVVKELQDSGVSAICVFDGKQRSLAKAREAERRREAQRLAIARGSIELDRVKRLNRLMGVLDRFENLDAIGKGRVSELLRVPVALPPVSPDLLQKLETKQPIDPSMFDIPDGRPSVLIPDQPLDVPEEREDAEEEITESTPTYNGDDPHIQPHLQLPTSAIPPSTKATPVSSPPTSPSDSESMSTPVLEPEALDTPPDLPLQHAEGGESISSTDSDPSPQPQHPTVVPPVELLLPSPPPTPVSSSSPSTPSAPPPPASSTADQTIPPLDRPFPSAKTADATSIVPDTVAPLVDTMGMLYFGFRDSVRKLASLTPDVSNTAPSTDDEQQEARVEYSMTKSQIQLTADEGKFWEDLVSDSQSPKESPKETLITLWYRADVMSQSYQRRTNPPTTQTYDESKELLRAMGVPCIDTTGTYEAEALASSLVIHGYADYVVSEDTDVVVYEAPLIRNITNRSGPLMLLSGAEIRSALDLDRSSFVDFALLLGTDFSQRIKNVGPKRALKFIRQHKSIERVIEAETKYTPRVPAPTYLAEVEVARLVFQTLPPIPDVKLLEQDEDSGGLIVLLQRFGLGKLLMDSAWDFEEALQGNYFSDDPSA</sequence>
<dbReference type="AlphaFoldDB" id="A0AAD7IGS2"/>
<evidence type="ECO:0000256" key="7">
    <source>
        <dbReference type="SAM" id="MobiDB-lite"/>
    </source>
</evidence>
<accession>A0AAD7IGS2</accession>
<dbReference type="SMART" id="SM00484">
    <property type="entry name" value="XPGI"/>
    <property type="match status" value="1"/>
</dbReference>
<protein>
    <submittedName>
        <fullName evidence="10">PIN domain-like protein</fullName>
    </submittedName>
</protein>
<dbReference type="PRINTS" id="PR00853">
    <property type="entry name" value="XPGRADSUPER"/>
</dbReference>
<proteinExistence type="predicted"/>